<feature type="domain" description="Glycosyltransferase subfamily 4-like N-terminal" evidence="2">
    <location>
        <begin position="11"/>
        <end position="180"/>
    </location>
</feature>
<dbReference type="RefSeq" id="WP_340934116.1">
    <property type="nucleotide sequence ID" value="NZ_CP150496.1"/>
</dbReference>
<evidence type="ECO:0000313" key="3">
    <source>
        <dbReference type="EMBL" id="WYW56266.1"/>
    </source>
</evidence>
<dbReference type="SUPFAM" id="SSF53756">
    <property type="entry name" value="UDP-Glycosyltransferase/glycogen phosphorylase"/>
    <property type="match status" value="1"/>
</dbReference>
<feature type="domain" description="Glycosyl transferase family 1" evidence="1">
    <location>
        <begin position="187"/>
        <end position="351"/>
    </location>
</feature>
<dbReference type="Proteomes" id="UP001491088">
    <property type="component" value="Chromosome"/>
</dbReference>
<protein>
    <submittedName>
        <fullName evidence="3">N-acetyl-alpha-D-glucosaminyl L-malate synthase BshA</fullName>
    </submittedName>
</protein>
<evidence type="ECO:0000313" key="4">
    <source>
        <dbReference type="Proteomes" id="UP001491088"/>
    </source>
</evidence>
<dbReference type="InterPro" id="IPR023881">
    <property type="entry name" value="Thiol_BshA"/>
</dbReference>
<dbReference type="Pfam" id="PF00534">
    <property type="entry name" value="Glycos_transf_1"/>
    <property type="match status" value="1"/>
</dbReference>
<gene>
    <name evidence="3" type="primary">bshA</name>
    <name evidence="3" type="ORF">WG950_03165</name>
</gene>
<dbReference type="NCBIfam" id="TIGR03999">
    <property type="entry name" value="thiol_BshA"/>
    <property type="match status" value="1"/>
</dbReference>
<dbReference type="InterPro" id="IPR028098">
    <property type="entry name" value="Glyco_trans_4-like_N"/>
</dbReference>
<dbReference type="InterPro" id="IPR001296">
    <property type="entry name" value="Glyco_trans_1"/>
</dbReference>
<organism evidence="3 4">
    <name type="scientific">Polaribacter marinaquae</name>
    <dbReference type="NCBI Taxonomy" id="1642819"/>
    <lineage>
        <taxon>Bacteria</taxon>
        <taxon>Pseudomonadati</taxon>
        <taxon>Bacteroidota</taxon>
        <taxon>Flavobacteriia</taxon>
        <taxon>Flavobacteriales</taxon>
        <taxon>Flavobacteriaceae</taxon>
    </lineage>
</organism>
<dbReference type="PANTHER" id="PTHR12526:SF599">
    <property type="entry name" value="N-ACETYL-ALPHA-D-GLUCOSAMINYL L-MALATE SYNTHASE"/>
    <property type="match status" value="1"/>
</dbReference>
<reference evidence="3 4" key="1">
    <citation type="submission" date="2024-03" db="EMBL/GenBank/DDBJ databases">
        <authorList>
            <person name="Cao K."/>
        </authorList>
    </citation>
    <scope>NUCLEOTIDE SEQUENCE [LARGE SCALE GENOMIC DNA]</scope>
    <source>
        <strain evidence="3 4">MCCC 1K00696</strain>
    </source>
</reference>
<sequence>MKIGIVCYPTFGGSGVVATELGMALANKGHEVHFITYNQPVRLDFLSHNLHFHQVVIEEYPLFEYQPYELALSSKMVEVVRKHDLEVLHVHYAIPHAYAAYMAKQMLKEKGLDVRVVTTLHGTDITLVGSHPTYKTAVEFSINNSDVVTSVSNNLKDTTNKLFNITKDIKVIYNFIDVEKYDNAHKEECKRIALAQPNERIFTHVSNFRPVKRVEDVIKVFAAVRKEIPSKLLMIGEGPERAKAEKLVKDLKITDDVFFLGNSTEVAKILCYTDVFLLPSQTESFGLAALEAMAAGTAVISTNTGGLPEVNIHGQTGYLSNLGDVEDMAKNAISIVKDDATLEQFKQNAKAHTKQFSLDSILPVYEEIYKSCYKK</sequence>
<keyword evidence="4" id="KW-1185">Reference proteome</keyword>
<accession>A0ABZ2TTC6</accession>
<evidence type="ECO:0000259" key="2">
    <source>
        <dbReference type="Pfam" id="PF13439"/>
    </source>
</evidence>
<evidence type="ECO:0000259" key="1">
    <source>
        <dbReference type="Pfam" id="PF00534"/>
    </source>
</evidence>
<proteinExistence type="predicted"/>
<dbReference type="Pfam" id="PF13439">
    <property type="entry name" value="Glyco_transf_4"/>
    <property type="match status" value="1"/>
</dbReference>
<dbReference type="EMBL" id="CP150496">
    <property type="protein sequence ID" value="WYW56266.1"/>
    <property type="molecule type" value="Genomic_DNA"/>
</dbReference>
<name>A0ABZ2TTC6_9FLAO</name>
<dbReference type="Gene3D" id="3.40.50.2000">
    <property type="entry name" value="Glycogen Phosphorylase B"/>
    <property type="match status" value="2"/>
</dbReference>
<dbReference type="PANTHER" id="PTHR12526">
    <property type="entry name" value="GLYCOSYLTRANSFERASE"/>
    <property type="match status" value="1"/>
</dbReference>